<dbReference type="GO" id="GO:0003677">
    <property type="term" value="F:DNA binding"/>
    <property type="evidence" value="ECO:0007669"/>
    <property type="project" value="UniProtKB-KW"/>
</dbReference>
<evidence type="ECO:0000259" key="4">
    <source>
        <dbReference type="PROSITE" id="PS51118"/>
    </source>
</evidence>
<dbReference type="STRING" id="521013.SAMN04488567_0761"/>
<name>A0A1G7A1H8_9RHOB</name>
<evidence type="ECO:0000256" key="1">
    <source>
        <dbReference type="ARBA" id="ARBA00023015"/>
    </source>
</evidence>
<dbReference type="InterPro" id="IPR036388">
    <property type="entry name" value="WH-like_DNA-bd_sf"/>
</dbReference>
<dbReference type="Pfam" id="PF01638">
    <property type="entry name" value="HxlR"/>
    <property type="match status" value="1"/>
</dbReference>
<dbReference type="InterPro" id="IPR002577">
    <property type="entry name" value="HTH_HxlR"/>
</dbReference>
<sequence>MWLEGWKRNQYTFRNLVSTEGLPGKGAAMTDKTAWIEEDAEGRRHARDACAEPCAIERGMRIVGGKWTGSILWHLKDGPVRFNDLARMIGGASKKMITERLRQLEDRGLVKREVLDTSPVSVTYEITDLGRTALGFLDGLRQWSESLPRDLHVD</sequence>
<keyword evidence="2 5" id="KW-0238">DNA-binding</keyword>
<accession>A0A1G7A1H8</accession>
<evidence type="ECO:0000313" key="6">
    <source>
        <dbReference type="Proteomes" id="UP000198922"/>
    </source>
</evidence>
<dbReference type="SUPFAM" id="SSF46785">
    <property type="entry name" value="Winged helix' DNA-binding domain"/>
    <property type="match status" value="1"/>
</dbReference>
<keyword evidence="3" id="KW-0804">Transcription</keyword>
<dbReference type="EMBL" id="FNAT01000001">
    <property type="protein sequence ID" value="SDE08367.1"/>
    <property type="molecule type" value="Genomic_DNA"/>
</dbReference>
<organism evidence="5 6">
    <name type="scientific">Limimaricola pyoseonensis</name>
    <dbReference type="NCBI Taxonomy" id="521013"/>
    <lineage>
        <taxon>Bacteria</taxon>
        <taxon>Pseudomonadati</taxon>
        <taxon>Pseudomonadota</taxon>
        <taxon>Alphaproteobacteria</taxon>
        <taxon>Rhodobacterales</taxon>
        <taxon>Paracoccaceae</taxon>
        <taxon>Limimaricola</taxon>
    </lineage>
</organism>
<dbReference type="Gene3D" id="1.10.10.10">
    <property type="entry name" value="Winged helix-like DNA-binding domain superfamily/Winged helix DNA-binding domain"/>
    <property type="match status" value="1"/>
</dbReference>
<gene>
    <name evidence="5" type="ORF">SAMN04488567_0761</name>
</gene>
<dbReference type="CDD" id="cd00090">
    <property type="entry name" value="HTH_ARSR"/>
    <property type="match status" value="1"/>
</dbReference>
<keyword evidence="6" id="KW-1185">Reference proteome</keyword>
<dbReference type="GO" id="GO:0006355">
    <property type="term" value="P:regulation of DNA-templated transcription"/>
    <property type="evidence" value="ECO:0007669"/>
    <property type="project" value="UniProtKB-ARBA"/>
</dbReference>
<protein>
    <submittedName>
        <fullName evidence="5">DNA-binding transcriptional regulator, HxlR family</fullName>
    </submittedName>
</protein>
<feature type="domain" description="HTH hxlR-type" evidence="4">
    <location>
        <begin position="54"/>
        <end position="152"/>
    </location>
</feature>
<proteinExistence type="predicted"/>
<reference evidence="6" key="1">
    <citation type="submission" date="2016-10" db="EMBL/GenBank/DDBJ databases">
        <authorList>
            <person name="Varghese N."/>
            <person name="Submissions S."/>
        </authorList>
    </citation>
    <scope>NUCLEOTIDE SEQUENCE [LARGE SCALE GENOMIC DNA]</scope>
    <source>
        <strain evidence="6">DSM 21424</strain>
    </source>
</reference>
<dbReference type="InterPro" id="IPR036390">
    <property type="entry name" value="WH_DNA-bd_sf"/>
</dbReference>
<dbReference type="PROSITE" id="PS51118">
    <property type="entry name" value="HTH_HXLR"/>
    <property type="match status" value="1"/>
</dbReference>
<dbReference type="Proteomes" id="UP000198922">
    <property type="component" value="Unassembled WGS sequence"/>
</dbReference>
<dbReference type="PANTHER" id="PTHR33204">
    <property type="entry name" value="TRANSCRIPTIONAL REGULATOR, MARR FAMILY"/>
    <property type="match status" value="1"/>
</dbReference>
<evidence type="ECO:0000256" key="3">
    <source>
        <dbReference type="ARBA" id="ARBA00023163"/>
    </source>
</evidence>
<evidence type="ECO:0000313" key="5">
    <source>
        <dbReference type="EMBL" id="SDE08367.1"/>
    </source>
</evidence>
<keyword evidence="1" id="KW-0805">Transcription regulation</keyword>
<dbReference type="InterPro" id="IPR011991">
    <property type="entry name" value="ArsR-like_HTH"/>
</dbReference>
<dbReference type="AlphaFoldDB" id="A0A1G7A1H8"/>
<evidence type="ECO:0000256" key="2">
    <source>
        <dbReference type="ARBA" id="ARBA00023125"/>
    </source>
</evidence>